<dbReference type="Proteomes" id="UP000830116">
    <property type="component" value="Chromosome"/>
</dbReference>
<accession>A0ABY4C7C1</accession>
<protein>
    <submittedName>
        <fullName evidence="2">DUF5985 family protein</fullName>
    </submittedName>
</protein>
<gene>
    <name evidence="2" type="ORF">MNR06_14340</name>
</gene>
<proteinExistence type="predicted"/>
<dbReference type="EMBL" id="CP093442">
    <property type="protein sequence ID" value="UOF00877.1"/>
    <property type="molecule type" value="Genomic_DNA"/>
</dbReference>
<dbReference type="InterPro" id="IPR046027">
    <property type="entry name" value="DUF5985"/>
</dbReference>
<reference evidence="2" key="1">
    <citation type="submission" date="2022-03" db="EMBL/GenBank/DDBJ databases">
        <title>Genome Identification and Characterization of new species Bdellovibrio reynosense LBG001 sp. nov. from a Mexico soil sample.</title>
        <authorList>
            <person name="Camilli A."/>
            <person name="Ajao Y."/>
            <person name="Guo X."/>
        </authorList>
    </citation>
    <scope>NUCLEOTIDE SEQUENCE</scope>
    <source>
        <strain evidence="2">LBG001</strain>
    </source>
</reference>
<feature type="transmembrane region" description="Helical" evidence="1">
    <location>
        <begin position="63"/>
        <end position="83"/>
    </location>
</feature>
<feature type="transmembrane region" description="Helical" evidence="1">
    <location>
        <begin position="36"/>
        <end position="57"/>
    </location>
</feature>
<keyword evidence="1" id="KW-1133">Transmembrane helix</keyword>
<dbReference type="Pfam" id="PF19447">
    <property type="entry name" value="DUF5985"/>
    <property type="match status" value="1"/>
</dbReference>
<keyword evidence="3" id="KW-1185">Reference proteome</keyword>
<keyword evidence="1" id="KW-0812">Transmembrane</keyword>
<evidence type="ECO:0000256" key="1">
    <source>
        <dbReference type="SAM" id="Phobius"/>
    </source>
</evidence>
<feature type="transmembrane region" description="Helical" evidence="1">
    <location>
        <begin position="6"/>
        <end position="29"/>
    </location>
</feature>
<name>A0ABY4C7C1_9BACT</name>
<evidence type="ECO:0000313" key="3">
    <source>
        <dbReference type="Proteomes" id="UP000830116"/>
    </source>
</evidence>
<keyword evidence="1" id="KW-0472">Membrane</keyword>
<evidence type="ECO:0000313" key="2">
    <source>
        <dbReference type="EMBL" id="UOF00877.1"/>
    </source>
</evidence>
<organism evidence="2 3">
    <name type="scientific">Bdellovibrio reynosensis</name>
    <dbReference type="NCBI Taxonomy" id="2835041"/>
    <lineage>
        <taxon>Bacteria</taxon>
        <taxon>Pseudomonadati</taxon>
        <taxon>Bdellovibrionota</taxon>
        <taxon>Bdellovibrionia</taxon>
        <taxon>Bdellovibrionales</taxon>
        <taxon>Pseudobdellovibrionaceae</taxon>
        <taxon>Bdellovibrio</taxon>
    </lineage>
</organism>
<dbReference type="RefSeq" id="WP_243537051.1">
    <property type="nucleotide sequence ID" value="NZ_CP093442.1"/>
</dbReference>
<sequence>MQINLVNQFVYGAVMMNFLIISLFFARFWLKTRDKFFAHFSASFLLLAIERCIFLFINAENEAHTWVFLIRLVAFMGIIMAVVEKNRVKKAYTPR</sequence>